<dbReference type="EMBL" id="JANTQA010000020">
    <property type="protein sequence ID" value="KAJ3446561.1"/>
    <property type="molecule type" value="Genomic_DNA"/>
</dbReference>
<evidence type="ECO:0000256" key="1">
    <source>
        <dbReference type="ARBA" id="ARBA00004496"/>
    </source>
</evidence>
<comment type="similarity">
    <text evidence="2">Belongs to the PTEN phosphatase protein family.</text>
</comment>
<keyword evidence="8" id="KW-0904">Protein phosphatase</keyword>
<dbReference type="SUPFAM" id="SSF52799">
    <property type="entry name" value="(Phosphotyrosine protein) phosphatases II"/>
    <property type="match status" value="1"/>
</dbReference>
<dbReference type="GO" id="GO:0004722">
    <property type="term" value="F:protein serine/threonine phosphatase activity"/>
    <property type="evidence" value="ECO:0007669"/>
    <property type="project" value="UniProtKB-EC"/>
</dbReference>
<dbReference type="PROSITE" id="PS51182">
    <property type="entry name" value="C2_TENSIN"/>
    <property type="match status" value="1"/>
</dbReference>
<accession>A0AAV8A0J9</accession>
<evidence type="ECO:0000256" key="15">
    <source>
        <dbReference type="ARBA" id="ARBA00043762"/>
    </source>
</evidence>
<feature type="region of interest" description="Disordered" evidence="20">
    <location>
        <begin position="337"/>
        <end position="414"/>
    </location>
</feature>
<dbReference type="Gene3D" id="2.60.40.1110">
    <property type="match status" value="1"/>
</dbReference>
<dbReference type="InterPro" id="IPR051281">
    <property type="entry name" value="Dual-spec_lipid-protein_phosph"/>
</dbReference>
<evidence type="ECO:0000256" key="5">
    <source>
        <dbReference type="ARBA" id="ARBA00013081"/>
    </source>
</evidence>
<dbReference type="PROSITE" id="PS00383">
    <property type="entry name" value="TYR_PHOSPHATASE_1"/>
    <property type="match status" value="1"/>
</dbReference>
<keyword evidence="6" id="KW-0963">Cytoplasm</keyword>
<evidence type="ECO:0000256" key="20">
    <source>
        <dbReference type="SAM" id="MobiDB-lite"/>
    </source>
</evidence>
<reference evidence="24" key="1">
    <citation type="submission" date="2022-08" db="EMBL/GenBank/DDBJ databases">
        <title>Novel sulphate-reducing endosymbionts in the free-living metamonad Anaeramoeba.</title>
        <authorList>
            <person name="Jerlstrom-Hultqvist J."/>
            <person name="Cepicka I."/>
            <person name="Gallot-Lavallee L."/>
            <person name="Salas-Leiva D."/>
            <person name="Curtis B.A."/>
            <person name="Zahonova K."/>
            <person name="Pipaliya S."/>
            <person name="Dacks J."/>
            <person name="Roger A.J."/>
        </authorList>
    </citation>
    <scope>NUCLEOTIDE SEQUENCE</scope>
    <source>
        <strain evidence="24">Busselton2</strain>
    </source>
</reference>
<dbReference type="InterPro" id="IPR035892">
    <property type="entry name" value="C2_domain_sf"/>
</dbReference>
<dbReference type="InterPro" id="IPR029023">
    <property type="entry name" value="Tensin_phosphatase"/>
</dbReference>
<evidence type="ECO:0000313" key="24">
    <source>
        <dbReference type="EMBL" id="KAJ3446561.1"/>
    </source>
</evidence>
<comment type="catalytic activity">
    <reaction evidence="17">
        <text>O-phospho-L-seryl-[protein] + H2O = L-seryl-[protein] + phosphate</text>
        <dbReference type="Rhea" id="RHEA:20629"/>
        <dbReference type="Rhea" id="RHEA-COMP:9863"/>
        <dbReference type="Rhea" id="RHEA-COMP:11604"/>
        <dbReference type="ChEBI" id="CHEBI:15377"/>
        <dbReference type="ChEBI" id="CHEBI:29999"/>
        <dbReference type="ChEBI" id="CHEBI:43474"/>
        <dbReference type="ChEBI" id="CHEBI:83421"/>
        <dbReference type="EC" id="3.1.3.16"/>
    </reaction>
    <physiologicalReaction direction="left-to-right" evidence="17">
        <dbReference type="Rhea" id="RHEA:20630"/>
    </physiologicalReaction>
</comment>
<evidence type="ECO:0000256" key="4">
    <source>
        <dbReference type="ARBA" id="ARBA00013064"/>
    </source>
</evidence>
<feature type="domain" description="C2 tensin-type" evidence="23">
    <location>
        <begin position="185"/>
        <end position="313"/>
    </location>
</feature>
<dbReference type="GO" id="GO:0042995">
    <property type="term" value="C:cell projection"/>
    <property type="evidence" value="ECO:0007669"/>
    <property type="project" value="UniProtKB-ARBA"/>
</dbReference>
<feature type="domain" description="Phosphatase tensin-type" evidence="22">
    <location>
        <begin position="13"/>
        <end position="184"/>
    </location>
</feature>
<evidence type="ECO:0000259" key="22">
    <source>
        <dbReference type="PROSITE" id="PS51181"/>
    </source>
</evidence>
<dbReference type="GO" id="GO:0016314">
    <property type="term" value="F:phosphatidylinositol-3,4,5-trisphosphate 3-phosphatase activity"/>
    <property type="evidence" value="ECO:0007669"/>
    <property type="project" value="UniProtKB-EC"/>
</dbReference>
<evidence type="ECO:0000256" key="18">
    <source>
        <dbReference type="ARBA" id="ARBA00048832"/>
    </source>
</evidence>
<dbReference type="InterPro" id="IPR014020">
    <property type="entry name" value="Tensin_C2-dom"/>
</dbReference>
<dbReference type="AlphaFoldDB" id="A0AAV8A0J9"/>
<sequence>MSKIRRLVSKKKKRFKLDKFDLDLSYITGQIIAMGFPSQKVEGIYRNKMTDVQKFFNTRHPESYKIYNLCSERSYEHSKFDDRVAVFPFMDHNPPVLEMILPFCKSVEEWVNQGEKFITAIHCKAGKGRTGCLICCWMLYNRDFETANESMNYYAQIRTKNNKGVTIPSQRRYIRYFEEIVNKGIRPLYQVSFSRLIAGPFSKAPKKGIEMLYHFKIHFEGKDKIYESKSKENVIAVSFNKEKMLTFIVAKPIPLIGDIRIQFYKKNKKVFQLWFHSSYIADGTQFFKPDLDSACKNKKIKSDFSAQLFFSETNATPQVGVCGFKENSKSNARVYFQDDYKPGKNNNKNKNKNSNSSSSDQIENEKEKEKEKEKENELETEENNISKSSSSKKLKNNQKNYVSSSSTSGSEKSD</sequence>
<evidence type="ECO:0000256" key="6">
    <source>
        <dbReference type="ARBA" id="ARBA00022490"/>
    </source>
</evidence>
<evidence type="ECO:0000256" key="14">
    <source>
        <dbReference type="ARBA" id="ARBA00043760"/>
    </source>
</evidence>
<evidence type="ECO:0000259" key="21">
    <source>
        <dbReference type="PROSITE" id="PS50056"/>
    </source>
</evidence>
<feature type="domain" description="Tyrosine specific protein phosphatases" evidence="21">
    <location>
        <begin position="98"/>
        <end position="172"/>
    </location>
</feature>
<dbReference type="GO" id="GO:0006629">
    <property type="term" value="P:lipid metabolic process"/>
    <property type="evidence" value="ECO:0007669"/>
    <property type="project" value="UniProtKB-KW"/>
</dbReference>
<dbReference type="Pfam" id="PF22785">
    <property type="entry name" value="Tc-R-P"/>
    <property type="match status" value="1"/>
</dbReference>
<dbReference type="InterPro" id="IPR045101">
    <property type="entry name" value="PTP_PTEN"/>
</dbReference>
<comment type="catalytic activity">
    <reaction evidence="18">
        <text>O-phospho-L-threonyl-[protein] + H2O = L-threonyl-[protein] + phosphate</text>
        <dbReference type="Rhea" id="RHEA:47004"/>
        <dbReference type="Rhea" id="RHEA-COMP:11060"/>
        <dbReference type="Rhea" id="RHEA-COMP:11605"/>
        <dbReference type="ChEBI" id="CHEBI:15377"/>
        <dbReference type="ChEBI" id="CHEBI:30013"/>
        <dbReference type="ChEBI" id="CHEBI:43474"/>
        <dbReference type="ChEBI" id="CHEBI:61977"/>
        <dbReference type="EC" id="3.1.3.16"/>
    </reaction>
    <physiologicalReaction direction="left-to-right" evidence="18">
        <dbReference type="Rhea" id="RHEA:47005"/>
    </physiologicalReaction>
</comment>
<evidence type="ECO:0000256" key="2">
    <source>
        <dbReference type="ARBA" id="ARBA00007881"/>
    </source>
</evidence>
<dbReference type="PANTHER" id="PTHR12305:SF81">
    <property type="entry name" value="PHOSPHATIDYLINOSITOL 3,4,5-TRISPHOSPHATE 3-PHOSPHATASE AND DUAL-SPECIFICITY PROTEIN PHOSPHATASE PTEN"/>
    <property type="match status" value="1"/>
</dbReference>
<dbReference type="CDD" id="cd14509">
    <property type="entry name" value="PTP_PTEN"/>
    <property type="match status" value="1"/>
</dbReference>
<evidence type="ECO:0000256" key="10">
    <source>
        <dbReference type="ARBA" id="ARBA00034256"/>
    </source>
</evidence>
<comment type="catalytic activity">
    <reaction evidence="15">
        <text>1D-myo-inositol 1,3,4,5,6-pentakisphosphate + H2O = 1D-myo-inositol 1,4,5,6-tetrakisphosphate + phosphate</text>
        <dbReference type="Rhea" id="RHEA:77143"/>
        <dbReference type="ChEBI" id="CHEBI:15377"/>
        <dbReference type="ChEBI" id="CHEBI:43474"/>
        <dbReference type="ChEBI" id="CHEBI:57627"/>
        <dbReference type="ChEBI" id="CHEBI:57733"/>
    </reaction>
    <physiologicalReaction direction="left-to-right" evidence="15">
        <dbReference type="Rhea" id="RHEA:77144"/>
    </physiologicalReaction>
</comment>
<dbReference type="GO" id="GO:0005829">
    <property type="term" value="C:cytosol"/>
    <property type="evidence" value="ECO:0007669"/>
    <property type="project" value="TreeGrafter"/>
</dbReference>
<evidence type="ECO:0000259" key="23">
    <source>
        <dbReference type="PROSITE" id="PS51182"/>
    </source>
</evidence>
<dbReference type="GO" id="GO:0050793">
    <property type="term" value="P:regulation of developmental process"/>
    <property type="evidence" value="ECO:0007669"/>
    <property type="project" value="UniProtKB-ARBA"/>
</dbReference>
<comment type="catalytic activity">
    <reaction evidence="13">
        <text>1D-myo-inositol 1,3,4,5-tetrakisphosphate + H2O = 1D-myo-inositol 1,4,5-trisphosphate + phosphate</text>
        <dbReference type="Rhea" id="RHEA:77155"/>
        <dbReference type="ChEBI" id="CHEBI:15377"/>
        <dbReference type="ChEBI" id="CHEBI:43474"/>
        <dbReference type="ChEBI" id="CHEBI:57895"/>
        <dbReference type="ChEBI" id="CHEBI:203600"/>
    </reaction>
    <physiologicalReaction direction="left-to-right" evidence="13">
        <dbReference type="Rhea" id="RHEA:77156"/>
    </physiologicalReaction>
</comment>
<comment type="catalytic activity">
    <reaction evidence="11">
        <text>1,2-dioctanoyl-sn-glycero-3-phospho-(1D-myo-inositol-3,4,5-trisphosphate) + H2O = 1,2-dioctanoyl-sn-glycero-3-phospho-(1D-myo-inositol-4,5-bisphosphate) + phosphate</text>
        <dbReference type="Rhea" id="RHEA:43552"/>
        <dbReference type="ChEBI" id="CHEBI:15377"/>
        <dbReference type="ChEBI" id="CHEBI:43474"/>
        <dbReference type="ChEBI" id="CHEBI:83416"/>
        <dbReference type="ChEBI" id="CHEBI:83419"/>
    </reaction>
    <physiologicalReaction direction="left-to-right" evidence="11">
        <dbReference type="Rhea" id="RHEA:43553"/>
    </physiologicalReaction>
</comment>
<dbReference type="Pfam" id="PF10409">
    <property type="entry name" value="PTEN_C2"/>
    <property type="match status" value="1"/>
</dbReference>
<dbReference type="InterPro" id="IPR029021">
    <property type="entry name" value="Prot-tyrosine_phosphatase-like"/>
</dbReference>
<evidence type="ECO:0000256" key="16">
    <source>
        <dbReference type="ARBA" id="ARBA00044309"/>
    </source>
</evidence>
<dbReference type="PROSITE" id="PS51181">
    <property type="entry name" value="PPASE_TENSIN"/>
    <property type="match status" value="1"/>
</dbReference>
<dbReference type="InterPro" id="IPR000387">
    <property type="entry name" value="Tyr_Pase_dom"/>
</dbReference>
<evidence type="ECO:0000256" key="3">
    <source>
        <dbReference type="ARBA" id="ARBA00013015"/>
    </source>
</evidence>
<dbReference type="EC" id="3.1.3.67" evidence="3"/>
<dbReference type="SMART" id="SM01326">
    <property type="entry name" value="PTEN_C2"/>
    <property type="match status" value="1"/>
</dbReference>
<dbReference type="EC" id="3.1.3.48" evidence="4"/>
<keyword evidence="9" id="KW-0443">Lipid metabolism</keyword>
<protein>
    <recommendedName>
        <fullName evidence="12">Phosphatidylinositol 3,4,5-trisphosphate 3-phosphatase and dual-specificity protein phosphatase PTEN</fullName>
        <ecNumber evidence="5">3.1.3.16</ecNumber>
        <ecNumber evidence="4">3.1.3.48</ecNumber>
        <ecNumber evidence="3">3.1.3.67</ecNumber>
    </recommendedName>
    <alternativeName>
        <fullName evidence="16">Inositol polyphosphate 3-phosphatase</fullName>
    </alternativeName>
</protein>
<dbReference type="Gene3D" id="3.90.190.10">
    <property type="entry name" value="Protein tyrosine phosphatase superfamily"/>
    <property type="match status" value="1"/>
</dbReference>
<organism evidence="24 25">
    <name type="scientific">Anaeramoeba flamelloides</name>
    <dbReference type="NCBI Taxonomy" id="1746091"/>
    <lineage>
        <taxon>Eukaryota</taxon>
        <taxon>Metamonada</taxon>
        <taxon>Anaeramoebidae</taxon>
        <taxon>Anaeramoeba</taxon>
    </lineage>
</organism>
<comment type="catalytic activity">
    <reaction evidence="10">
        <text>1,2-dihexadecanoyl-sn-glycero-3-phospho-(1D-myo-inositol-3,4,5-trisphosphate) + H2O = 1,2-dihexadecanoyl-sn-glycero-3-phospho-(1D-myo-inositol-4,5-bisphosphate) + phosphate</text>
        <dbReference type="Rhea" id="RHEA:43560"/>
        <dbReference type="ChEBI" id="CHEBI:15377"/>
        <dbReference type="ChEBI" id="CHEBI:43474"/>
        <dbReference type="ChEBI" id="CHEBI:83420"/>
        <dbReference type="ChEBI" id="CHEBI:83423"/>
    </reaction>
    <physiologicalReaction direction="left-to-right" evidence="10">
        <dbReference type="Rhea" id="RHEA:43561"/>
    </physiologicalReaction>
</comment>
<evidence type="ECO:0000256" key="11">
    <source>
        <dbReference type="ARBA" id="ARBA00034268"/>
    </source>
</evidence>
<gene>
    <name evidence="24" type="ORF">M0812_08372</name>
</gene>
<feature type="compositionally biased region" description="Basic and acidic residues" evidence="20">
    <location>
        <begin position="363"/>
        <end position="377"/>
    </location>
</feature>
<feature type="compositionally biased region" description="Low complexity" evidence="20">
    <location>
        <begin position="397"/>
        <end position="414"/>
    </location>
</feature>
<dbReference type="PROSITE" id="PS50056">
    <property type="entry name" value="TYR_PHOSPHATASE_2"/>
    <property type="match status" value="1"/>
</dbReference>
<dbReference type="EC" id="3.1.3.16" evidence="5"/>
<evidence type="ECO:0000256" key="7">
    <source>
        <dbReference type="ARBA" id="ARBA00022801"/>
    </source>
</evidence>
<evidence type="ECO:0000313" key="25">
    <source>
        <dbReference type="Proteomes" id="UP001146793"/>
    </source>
</evidence>
<comment type="catalytic activity">
    <reaction evidence="14">
        <text>a 1,2-diacyl-sn-glycero-3-phospho-(1D-myo-inositol-3,4,5-trisphosphate) + H2O = a 1,2-diacyl-sn-glycero-3-phospho-(1D-myo-inositol-4,5-bisphosphate) + phosphate</text>
        <dbReference type="Rhea" id="RHEA:25017"/>
        <dbReference type="ChEBI" id="CHEBI:15377"/>
        <dbReference type="ChEBI" id="CHEBI:43474"/>
        <dbReference type="ChEBI" id="CHEBI:57836"/>
        <dbReference type="ChEBI" id="CHEBI:58456"/>
        <dbReference type="EC" id="3.1.3.67"/>
    </reaction>
    <physiologicalReaction direction="left-to-right" evidence="14">
        <dbReference type="Rhea" id="RHEA:25018"/>
    </physiologicalReaction>
</comment>
<dbReference type="InterPro" id="IPR016130">
    <property type="entry name" value="Tyr_Pase_AS"/>
</dbReference>
<dbReference type="PANTHER" id="PTHR12305">
    <property type="entry name" value="PHOSPHATASE WITH HOMOLOGY TO TENSIN"/>
    <property type="match status" value="1"/>
</dbReference>
<name>A0AAV8A0J9_9EUKA</name>
<evidence type="ECO:0000256" key="13">
    <source>
        <dbReference type="ARBA" id="ARBA00043734"/>
    </source>
</evidence>
<keyword evidence="7" id="KW-0378">Hydrolase</keyword>
<dbReference type="GO" id="GO:0004725">
    <property type="term" value="F:protein tyrosine phosphatase activity"/>
    <property type="evidence" value="ECO:0007669"/>
    <property type="project" value="UniProtKB-EC"/>
</dbReference>
<comment type="catalytic activity">
    <reaction evidence="19">
        <text>O-phospho-L-tyrosyl-[protein] + H2O = L-tyrosyl-[protein] + phosphate</text>
        <dbReference type="Rhea" id="RHEA:10684"/>
        <dbReference type="Rhea" id="RHEA-COMP:10136"/>
        <dbReference type="Rhea" id="RHEA-COMP:20101"/>
        <dbReference type="ChEBI" id="CHEBI:15377"/>
        <dbReference type="ChEBI" id="CHEBI:43474"/>
        <dbReference type="ChEBI" id="CHEBI:46858"/>
        <dbReference type="ChEBI" id="CHEBI:61978"/>
        <dbReference type="EC" id="3.1.3.48"/>
    </reaction>
    <physiologicalReaction direction="left-to-right" evidence="19">
        <dbReference type="Rhea" id="RHEA:10685"/>
    </physiologicalReaction>
</comment>
<evidence type="ECO:0000256" key="9">
    <source>
        <dbReference type="ARBA" id="ARBA00023098"/>
    </source>
</evidence>
<feature type="compositionally biased region" description="Low complexity" evidence="20">
    <location>
        <begin position="344"/>
        <end position="359"/>
    </location>
</feature>
<comment type="subcellular location">
    <subcellularLocation>
        <location evidence="1">Cytoplasm</location>
    </subcellularLocation>
</comment>
<evidence type="ECO:0000256" key="12">
    <source>
        <dbReference type="ARBA" id="ARBA00034338"/>
    </source>
</evidence>
<dbReference type="Proteomes" id="UP001146793">
    <property type="component" value="Unassembled WGS sequence"/>
</dbReference>
<dbReference type="FunFam" id="3.90.190.10:FF:000029">
    <property type="entry name" value="Phosphatidylinositol 3,4,5-trisphosphate 3-phosphatase and dual-specificity protein phosphatase PTEN"/>
    <property type="match status" value="1"/>
</dbReference>
<evidence type="ECO:0000256" key="8">
    <source>
        <dbReference type="ARBA" id="ARBA00022912"/>
    </source>
</evidence>
<comment type="caution">
    <text evidence="24">The sequence shown here is derived from an EMBL/GenBank/DDBJ whole genome shotgun (WGS) entry which is preliminary data.</text>
</comment>
<evidence type="ECO:0000256" key="19">
    <source>
        <dbReference type="ARBA" id="ARBA00051341"/>
    </source>
</evidence>
<proteinExistence type="inferred from homology"/>
<evidence type="ECO:0000256" key="17">
    <source>
        <dbReference type="ARBA" id="ARBA00047986"/>
    </source>
</evidence>
<dbReference type="SUPFAM" id="SSF49562">
    <property type="entry name" value="C2 domain (Calcium/lipid-binding domain, CaLB)"/>
    <property type="match status" value="1"/>
</dbReference>